<dbReference type="PANTHER" id="PTHR43130">
    <property type="entry name" value="ARAC-FAMILY TRANSCRIPTIONAL REGULATOR"/>
    <property type="match status" value="1"/>
</dbReference>
<dbReference type="AlphaFoldDB" id="A0A1G7IFQ7"/>
<proteinExistence type="predicted"/>
<dbReference type="SUPFAM" id="SSF52317">
    <property type="entry name" value="Class I glutamine amidotransferase-like"/>
    <property type="match status" value="1"/>
</dbReference>
<dbReference type="Proteomes" id="UP000198614">
    <property type="component" value="Unassembled WGS sequence"/>
</dbReference>
<dbReference type="GO" id="GO:0006355">
    <property type="term" value="P:regulation of DNA-templated transcription"/>
    <property type="evidence" value="ECO:0007669"/>
    <property type="project" value="TreeGrafter"/>
</dbReference>
<accession>A0A1G7IFQ7</accession>
<dbReference type="Gene3D" id="3.40.50.880">
    <property type="match status" value="1"/>
</dbReference>
<protein>
    <submittedName>
        <fullName evidence="2">DJ-1/PfpI family protein</fullName>
    </submittedName>
</protein>
<feature type="domain" description="DJ-1/PfpI" evidence="1">
    <location>
        <begin position="1"/>
        <end position="162"/>
    </location>
</feature>
<evidence type="ECO:0000313" key="2">
    <source>
        <dbReference type="EMBL" id="SDF11542.1"/>
    </source>
</evidence>
<gene>
    <name evidence="3" type="ORF">OHN36_04540</name>
    <name evidence="2" type="ORF">SAMN05216260_10621</name>
</gene>
<sequence length="211" mass="22649">MRIALVLFDRFTALDIVGPYETLGRLPDAETVFLAERTGPVRNESGTLALTADRTLADMPHPDIVVVPGGPGQSAQMDNPVLLDWLRTADATSSWTTSVCTGSLLLAAAGLLEGRRATSHWLALTELKRLGAEPTGERVVTDGKYVTAAGVSSGIDMGLTLLGRIAGEEHAQAVQLMTEYDPRPPYDAGSPEKAPAHLVERMRTRSRFLQA</sequence>
<keyword evidence="5" id="KW-1185">Reference proteome</keyword>
<dbReference type="Proteomes" id="UP001432161">
    <property type="component" value="Chromosome"/>
</dbReference>
<dbReference type="EMBL" id="FNAX01000006">
    <property type="protein sequence ID" value="SDF11542.1"/>
    <property type="molecule type" value="Genomic_DNA"/>
</dbReference>
<dbReference type="EMBL" id="CP108330">
    <property type="protein sequence ID" value="WUR36504.1"/>
    <property type="molecule type" value="Genomic_DNA"/>
</dbReference>
<dbReference type="InterPro" id="IPR029062">
    <property type="entry name" value="Class_I_gatase-like"/>
</dbReference>
<dbReference type="OrthoDB" id="4265717at2"/>
<evidence type="ECO:0000313" key="3">
    <source>
        <dbReference type="EMBL" id="WUR36504.1"/>
    </source>
</evidence>
<dbReference type="CDD" id="cd03139">
    <property type="entry name" value="GATase1_PfpI_2"/>
    <property type="match status" value="1"/>
</dbReference>
<reference evidence="3" key="2">
    <citation type="submission" date="2022-10" db="EMBL/GenBank/DDBJ databases">
        <title>The complete genomes of actinobacterial strains from the NBC collection.</title>
        <authorList>
            <person name="Joergensen T.S."/>
            <person name="Alvarez Arevalo M."/>
            <person name="Sterndorff E.B."/>
            <person name="Faurdal D."/>
            <person name="Vuksanovic O."/>
            <person name="Mourched A.-S."/>
            <person name="Charusanti P."/>
            <person name="Shaw S."/>
            <person name="Blin K."/>
            <person name="Weber T."/>
        </authorList>
    </citation>
    <scope>NUCLEOTIDE SEQUENCE</scope>
    <source>
        <strain evidence="3">NBC_00489</strain>
    </source>
</reference>
<evidence type="ECO:0000313" key="5">
    <source>
        <dbReference type="Proteomes" id="UP001432161"/>
    </source>
</evidence>
<dbReference type="InterPro" id="IPR052158">
    <property type="entry name" value="INH-QAR"/>
</dbReference>
<evidence type="ECO:0000313" key="4">
    <source>
        <dbReference type="Proteomes" id="UP000198614"/>
    </source>
</evidence>
<dbReference type="Pfam" id="PF01965">
    <property type="entry name" value="DJ-1_PfpI"/>
    <property type="match status" value="1"/>
</dbReference>
<name>A0A1G7IFQ7_9ACTN</name>
<evidence type="ECO:0000259" key="1">
    <source>
        <dbReference type="Pfam" id="PF01965"/>
    </source>
</evidence>
<organism evidence="2 4">
    <name type="scientific">Streptomyces griseoaurantiacus</name>
    <dbReference type="NCBI Taxonomy" id="68213"/>
    <lineage>
        <taxon>Bacteria</taxon>
        <taxon>Bacillati</taxon>
        <taxon>Actinomycetota</taxon>
        <taxon>Actinomycetes</taxon>
        <taxon>Kitasatosporales</taxon>
        <taxon>Streptomycetaceae</taxon>
        <taxon>Streptomyces</taxon>
        <taxon>Streptomyces aurantiacus group</taxon>
    </lineage>
</organism>
<dbReference type="PANTHER" id="PTHR43130:SF2">
    <property type="entry name" value="DJ-1_PFPI DOMAIN-CONTAINING PROTEIN"/>
    <property type="match status" value="1"/>
</dbReference>
<dbReference type="InterPro" id="IPR002818">
    <property type="entry name" value="DJ-1/PfpI"/>
</dbReference>
<reference evidence="2 4" key="1">
    <citation type="submission" date="2016-10" db="EMBL/GenBank/DDBJ databases">
        <authorList>
            <person name="de Groot N.N."/>
        </authorList>
    </citation>
    <scope>NUCLEOTIDE SEQUENCE [LARGE SCALE GENOMIC DNA]</scope>
    <source>
        <strain evidence="2 4">CGMCC 4.1859</strain>
    </source>
</reference>